<dbReference type="GO" id="GO:0016020">
    <property type="term" value="C:membrane"/>
    <property type="evidence" value="ECO:0007669"/>
    <property type="project" value="UniProtKB-SubCell"/>
</dbReference>
<feature type="compositionally biased region" description="Basic residues" evidence="5">
    <location>
        <begin position="405"/>
        <end position="414"/>
    </location>
</feature>
<gene>
    <name evidence="7" type="ORF">Fcan01_09606</name>
</gene>
<feature type="transmembrane region" description="Helical" evidence="6">
    <location>
        <begin position="157"/>
        <end position="181"/>
    </location>
</feature>
<feature type="compositionally biased region" description="Acidic residues" evidence="5">
    <location>
        <begin position="508"/>
        <end position="525"/>
    </location>
</feature>
<keyword evidence="4 6" id="KW-0472">Membrane</keyword>
<evidence type="ECO:0000256" key="4">
    <source>
        <dbReference type="ARBA" id="ARBA00023136"/>
    </source>
</evidence>
<evidence type="ECO:0000313" key="8">
    <source>
        <dbReference type="Proteomes" id="UP000198287"/>
    </source>
</evidence>
<feature type="compositionally biased region" description="Low complexity" evidence="5">
    <location>
        <begin position="495"/>
        <end position="506"/>
    </location>
</feature>
<evidence type="ECO:0000256" key="6">
    <source>
        <dbReference type="SAM" id="Phobius"/>
    </source>
</evidence>
<dbReference type="STRING" id="158441.A0A226EEQ1"/>
<sequence>MSETVQSEVVKSVSEAGEFECQNPQKYSSGGDGRGTNYENSAKKHQNENGISNNNGNNSPRETNGSRTGSQFLPSLLNATLPSKIAIIVGLCQVAVGGAMVLTGILAIRYQSYLFHYGTGLWAGLVSAISGMLGAMCTKRGVPKPTWLGGRKWQIHVFLLAIVFSLSSVILLAIFSISGLLQDAKTIMAVEKDYQNDVDDFVEYRNSSGILINTILLLLSVLQILLCFSSLGIAVRVMFKTKGNLLSSKGSSGSEIAIRDGLEYHARKDHLIHWLGNQRPNIIPLGLGGGNSPQKPNHKYPQPSFVAIQPILYPAPRPQLIPYPMMHPRAMIPMMQPHHPYAPSVISSSQFSFGPHPHQGPTHLVPLYRTTPTPSGVMMAPRSRRAGSATPVSSIASLSVAQDHHNRRQRRRAQGNRGLLPPGAMGSSIKSFHTQSILSSKAPSVISVAKTESEKNNEITEVTEVDVSRTYTGLDRSIADEYICAMNARKISSSGSVPVSSAVSGGDIDMEQDVGSDSEAEITRM</sequence>
<evidence type="ECO:0000256" key="2">
    <source>
        <dbReference type="ARBA" id="ARBA00022692"/>
    </source>
</evidence>
<dbReference type="Proteomes" id="UP000198287">
    <property type="component" value="Unassembled WGS sequence"/>
</dbReference>
<feature type="region of interest" description="Disordered" evidence="5">
    <location>
        <begin position="398"/>
        <end position="426"/>
    </location>
</feature>
<keyword evidence="3 6" id="KW-1133">Transmembrane helix</keyword>
<accession>A0A226EEQ1</accession>
<dbReference type="EMBL" id="LNIX01000004">
    <property type="protein sequence ID" value="OXA56022.1"/>
    <property type="molecule type" value="Genomic_DNA"/>
</dbReference>
<feature type="compositionally biased region" description="Low complexity" evidence="5">
    <location>
        <begin position="48"/>
        <end position="59"/>
    </location>
</feature>
<dbReference type="OrthoDB" id="8251736at2759"/>
<organism evidence="7 8">
    <name type="scientific">Folsomia candida</name>
    <name type="common">Springtail</name>
    <dbReference type="NCBI Taxonomy" id="158441"/>
    <lineage>
        <taxon>Eukaryota</taxon>
        <taxon>Metazoa</taxon>
        <taxon>Ecdysozoa</taxon>
        <taxon>Arthropoda</taxon>
        <taxon>Hexapoda</taxon>
        <taxon>Collembola</taxon>
        <taxon>Entomobryomorpha</taxon>
        <taxon>Isotomoidea</taxon>
        <taxon>Isotomidae</taxon>
        <taxon>Proisotominae</taxon>
        <taxon>Folsomia</taxon>
    </lineage>
</organism>
<keyword evidence="8" id="KW-1185">Reference proteome</keyword>
<dbReference type="InterPro" id="IPR007237">
    <property type="entry name" value="CD20-like"/>
</dbReference>
<protein>
    <submittedName>
        <fullName evidence="7">Uncharacterized protein</fullName>
    </submittedName>
</protein>
<comment type="subcellular location">
    <subcellularLocation>
        <location evidence="1">Membrane</location>
        <topology evidence="1">Multi-pass membrane protein</topology>
    </subcellularLocation>
</comment>
<dbReference type="Pfam" id="PF04103">
    <property type="entry name" value="CD20"/>
    <property type="match status" value="1"/>
</dbReference>
<feature type="region of interest" description="Disordered" evidence="5">
    <location>
        <begin position="495"/>
        <end position="525"/>
    </location>
</feature>
<keyword evidence="2 6" id="KW-0812">Transmembrane</keyword>
<evidence type="ECO:0000256" key="3">
    <source>
        <dbReference type="ARBA" id="ARBA00022989"/>
    </source>
</evidence>
<comment type="caution">
    <text evidence="7">The sequence shown here is derived from an EMBL/GenBank/DDBJ whole genome shotgun (WGS) entry which is preliminary data.</text>
</comment>
<evidence type="ECO:0000313" key="7">
    <source>
        <dbReference type="EMBL" id="OXA56022.1"/>
    </source>
</evidence>
<name>A0A226EEQ1_FOLCA</name>
<evidence type="ECO:0000256" key="5">
    <source>
        <dbReference type="SAM" id="MobiDB-lite"/>
    </source>
</evidence>
<feature type="transmembrane region" description="Helical" evidence="6">
    <location>
        <begin position="114"/>
        <end position="136"/>
    </location>
</feature>
<proteinExistence type="predicted"/>
<feature type="region of interest" description="Disordered" evidence="5">
    <location>
        <begin position="20"/>
        <end position="67"/>
    </location>
</feature>
<feature type="transmembrane region" description="Helical" evidence="6">
    <location>
        <begin position="85"/>
        <end position="108"/>
    </location>
</feature>
<feature type="transmembrane region" description="Helical" evidence="6">
    <location>
        <begin position="210"/>
        <end position="239"/>
    </location>
</feature>
<dbReference type="AlphaFoldDB" id="A0A226EEQ1"/>
<evidence type="ECO:0000256" key="1">
    <source>
        <dbReference type="ARBA" id="ARBA00004141"/>
    </source>
</evidence>
<reference evidence="7 8" key="1">
    <citation type="submission" date="2015-12" db="EMBL/GenBank/DDBJ databases">
        <title>The genome of Folsomia candida.</title>
        <authorList>
            <person name="Faddeeva A."/>
            <person name="Derks M.F."/>
            <person name="Anvar Y."/>
            <person name="Smit S."/>
            <person name="Van Straalen N."/>
            <person name="Roelofs D."/>
        </authorList>
    </citation>
    <scope>NUCLEOTIDE SEQUENCE [LARGE SCALE GENOMIC DNA]</scope>
    <source>
        <strain evidence="7 8">VU population</strain>
        <tissue evidence="7">Whole body</tissue>
    </source>
</reference>